<dbReference type="InterPro" id="IPR017871">
    <property type="entry name" value="ABC_transporter-like_CS"/>
</dbReference>
<dbReference type="InterPro" id="IPR039421">
    <property type="entry name" value="Type_1_exporter"/>
</dbReference>
<organism evidence="1 2">
    <name type="scientific">Leishmania enriettii</name>
    <dbReference type="NCBI Taxonomy" id="5663"/>
    <lineage>
        <taxon>Eukaryota</taxon>
        <taxon>Discoba</taxon>
        <taxon>Euglenozoa</taxon>
        <taxon>Kinetoplastea</taxon>
        <taxon>Metakinetoplastina</taxon>
        <taxon>Trypanosomatida</taxon>
        <taxon>Trypanosomatidae</taxon>
        <taxon>Leishmaniinae</taxon>
        <taxon>Leishmania</taxon>
    </lineage>
</organism>
<dbReference type="PANTHER" id="PTHR43394">
    <property type="entry name" value="ATP-DEPENDENT PERMEASE MDL1, MITOCHONDRIAL"/>
    <property type="match status" value="1"/>
</dbReference>
<dbReference type="PANTHER" id="PTHR43394:SF1">
    <property type="entry name" value="ATP-BINDING CASSETTE SUB-FAMILY B MEMBER 10, MITOCHONDRIAL"/>
    <property type="match status" value="1"/>
</dbReference>
<dbReference type="InterPro" id="IPR027417">
    <property type="entry name" value="P-loop_NTPase"/>
</dbReference>
<keyword evidence="2" id="KW-1185">Reference proteome</keyword>
<dbReference type="GO" id="GO:0090374">
    <property type="term" value="P:oligopeptide export from mitochondrion"/>
    <property type="evidence" value="ECO:0007669"/>
    <property type="project" value="TreeGrafter"/>
</dbReference>
<dbReference type="RefSeq" id="XP_067689955.1">
    <property type="nucleotide sequence ID" value="XM_067833852.1"/>
</dbReference>
<dbReference type="GO" id="GO:0005743">
    <property type="term" value="C:mitochondrial inner membrane"/>
    <property type="evidence" value="ECO:0007669"/>
    <property type="project" value="TreeGrafter"/>
</dbReference>
<reference evidence="1 2" key="1">
    <citation type="submission" date="2021-02" db="EMBL/GenBank/DDBJ databases">
        <title>Leishmania (Mundinia) enrietti genome sequencing and assembly.</title>
        <authorList>
            <person name="Almutairi H."/>
            <person name="Gatherer D."/>
        </authorList>
    </citation>
    <scope>NUCLEOTIDE SEQUENCE [LARGE SCALE GENOMIC DNA]</scope>
    <source>
        <strain evidence="1">CUR178</strain>
    </source>
</reference>
<proteinExistence type="predicted"/>
<evidence type="ECO:0000313" key="2">
    <source>
        <dbReference type="Proteomes" id="UP000674179"/>
    </source>
</evidence>
<protein>
    <recommendedName>
        <fullName evidence="3">ABC transporter family-like protein</fullName>
    </recommendedName>
</protein>
<dbReference type="Gene3D" id="3.40.50.300">
    <property type="entry name" value="P-loop containing nucleotide triphosphate hydrolases"/>
    <property type="match status" value="1"/>
</dbReference>
<sequence length="1438" mass="157638">MTSESPSSLSLPPALQATFIVAARLWSSCSALLRELVWSSRVRDGVSLHASVAVLVGVVTGLRLSKSLCFGDGLYLRQRVLLLARIRAFVLRWEARCLAEVEACCGDVDGQATAVLARYMGWRSAKKIDAWWRVSVATDVLSWQPPSALSASFFGIVPSIAFSSEVVLEDMLEVAYVADSVLRLAEDRRWLQRCVTILQYMLLRRVSMMEEARLYRCLYERALFPRSSPAQRLAKGVHGDVGTQRSTWPAAWRLHHRPTWLAPLPGGIHFLCLPLSYFPVEAVLPYVACETWLNDRLLSTTLPRWKRLCARSLRQAHKSFSCLPALTGRARAERMSIKVHYWFLCYTVPLLHDCIEQQRAEARRFCITELSTAAGCDTAAASSLPHASLRLLWRCLVRCCTHSEIAPSSGSTPAGSAVASEETARLVRRVLILRAISLAVVVTLQVCCPLLSVRYVTEMAVAGYCAQGGGLLLSAKTSTIDAAAASPVHTLLSSMAAEMGRALLAGIAEVLLTRFIGVGEHQLSQLLADVATRRLQQELLCVDEAFCCRWLRATHGEGDGSPPNRSLASPGMGKPPAGMLPARSLITVDDVLAVGRRGAQHVFALHDAVVKRSIRCAALIGRAAITQEWRPLVGAAVTAWVNVPGLLSSFSVAVGYSTPSEVARLLSRKEESLPASNPVGLRLLLEILVDEESDTTIPSAWLLRRRRRLRNPYLALVTCSSVWTFEHLLTSTTRSATDLCAHVRRLKDLYAAVGAHRYAVTSMKSDTKAADVIAALQEDVRCVLYYSVYQIEHTWKERYCGGAGAASPRIHPLLDPEETELLQHTSALSYLPAHVDYFDLFSLPYRFVLRQLGLEMVFAYRTAAGMQQESRQMAEEWWTQTLFNSTFNPLTSALHEAVQLLTSCATVLLLCSQLADRMWLVCPLPLPVLLQQAHAIQSYRDLLRSGVAVRRLEDGVAPLQQLCEYLPHRILSETATLLRPLSHDRKRFIASLSAPQLRRRHWRQVLTTSRPELCFDAEDRIVGGLRLRSGVSWHHVYFAYPQLFITPNSPVTECSSASRGCAVRPTLADVSFACPAVGMTAVIGPSGAGKSSLNLLLRRLYDPVAVVECDDGSGTAPSPPGERQRVPVDLNRVGAFPDAEDVLVEVLRLAFVESALPPPSIYESSNLPSHVDATDQHSGLLQSSPIASAPSVSSPRYRLRVQPGYIALDGIPLSLFAATYVRQWLGWLPQAAHMHPRQSFLSAVRSTGMQVPVCDVQQALHVCGCDAFMNERNRTFRDAVGPLSSGESQRLALARVVAVLLARIRVELLHGTRVYDSDGDTAAAAAAAAIGGLVLDEPTSKLDAANEQHLLTALTALQGDVGVAYSEAGLGLCFFTWMISHRMSSLRSARHMLVVEDGRVTASGPAASVAKVNLFAKTQLQLQQLTEVSPPVRADNLH</sequence>
<name>A0A836FV69_LEIEN</name>
<dbReference type="GO" id="GO:0016887">
    <property type="term" value="F:ATP hydrolysis activity"/>
    <property type="evidence" value="ECO:0007669"/>
    <property type="project" value="InterPro"/>
</dbReference>
<dbReference type="GO" id="GO:0015421">
    <property type="term" value="F:ABC-type oligopeptide transporter activity"/>
    <property type="evidence" value="ECO:0007669"/>
    <property type="project" value="TreeGrafter"/>
</dbReference>
<comment type="caution">
    <text evidence="1">The sequence shown here is derived from an EMBL/GenBank/DDBJ whole genome shotgun (WGS) entry which is preliminary data.</text>
</comment>
<dbReference type="GeneID" id="94169362"/>
<gene>
    <name evidence="1" type="ORF">CUR178_02089</name>
</gene>
<dbReference type="OrthoDB" id="6500128at2759"/>
<accession>A0A836FV69</accession>
<dbReference type="EMBL" id="JAFHKP010000033">
    <property type="protein sequence ID" value="KAG5469947.1"/>
    <property type="molecule type" value="Genomic_DNA"/>
</dbReference>
<evidence type="ECO:0008006" key="3">
    <source>
        <dbReference type="Google" id="ProtNLM"/>
    </source>
</evidence>
<dbReference type="GO" id="GO:0005524">
    <property type="term" value="F:ATP binding"/>
    <property type="evidence" value="ECO:0007669"/>
    <property type="project" value="InterPro"/>
</dbReference>
<dbReference type="KEGG" id="lenr:94169362"/>
<dbReference type="Proteomes" id="UP000674179">
    <property type="component" value="Chromosome 33"/>
</dbReference>
<dbReference type="SUPFAM" id="SSF52540">
    <property type="entry name" value="P-loop containing nucleoside triphosphate hydrolases"/>
    <property type="match status" value="1"/>
</dbReference>
<dbReference type="PROSITE" id="PS00211">
    <property type="entry name" value="ABC_TRANSPORTER_1"/>
    <property type="match status" value="1"/>
</dbReference>
<evidence type="ECO:0000313" key="1">
    <source>
        <dbReference type="EMBL" id="KAG5469947.1"/>
    </source>
</evidence>